<comment type="caution">
    <text evidence="2">The sequence shown here is derived from an EMBL/GenBank/DDBJ whole genome shotgun (WGS) entry which is preliminary data.</text>
</comment>
<dbReference type="Proteomes" id="UP001152484">
    <property type="component" value="Unassembled WGS sequence"/>
</dbReference>
<evidence type="ECO:0000313" key="3">
    <source>
        <dbReference type="Proteomes" id="UP001152484"/>
    </source>
</evidence>
<evidence type="ECO:0000313" key="2">
    <source>
        <dbReference type="EMBL" id="CAH9071013.1"/>
    </source>
</evidence>
<keyword evidence="3" id="KW-1185">Reference proteome</keyword>
<feature type="region of interest" description="Disordered" evidence="1">
    <location>
        <begin position="142"/>
        <end position="164"/>
    </location>
</feature>
<protein>
    <submittedName>
        <fullName evidence="2">Uncharacterized protein</fullName>
    </submittedName>
</protein>
<accession>A0A9P0YPU1</accession>
<organism evidence="2 3">
    <name type="scientific">Cuscuta europaea</name>
    <name type="common">European dodder</name>
    <dbReference type="NCBI Taxonomy" id="41803"/>
    <lineage>
        <taxon>Eukaryota</taxon>
        <taxon>Viridiplantae</taxon>
        <taxon>Streptophyta</taxon>
        <taxon>Embryophyta</taxon>
        <taxon>Tracheophyta</taxon>
        <taxon>Spermatophyta</taxon>
        <taxon>Magnoliopsida</taxon>
        <taxon>eudicotyledons</taxon>
        <taxon>Gunneridae</taxon>
        <taxon>Pentapetalae</taxon>
        <taxon>asterids</taxon>
        <taxon>lamiids</taxon>
        <taxon>Solanales</taxon>
        <taxon>Convolvulaceae</taxon>
        <taxon>Cuscuteae</taxon>
        <taxon>Cuscuta</taxon>
        <taxon>Cuscuta subgen. Cuscuta</taxon>
    </lineage>
</organism>
<proteinExistence type="predicted"/>
<feature type="region of interest" description="Disordered" evidence="1">
    <location>
        <begin position="96"/>
        <end position="117"/>
    </location>
</feature>
<feature type="compositionally biased region" description="Polar residues" evidence="1">
    <location>
        <begin position="102"/>
        <end position="117"/>
    </location>
</feature>
<dbReference type="OrthoDB" id="1727805at2759"/>
<name>A0A9P0YPU1_CUSEU</name>
<dbReference type="AlphaFoldDB" id="A0A9P0YPU1"/>
<gene>
    <name evidence="2" type="ORF">CEURO_LOCUS3867</name>
</gene>
<sequence>MTSSGFILYGRIVHLSSVLFRHSARTDMQFWALFLLSSLPDSWETLVVSISNSALDGVLSLDVIQESMFHEQIIRKVMGVDNTHVLVVEIRGRSKKRGPKYHNNSRSGSKSSDGKNLTTCNHCKKPDHIKKYCFHLKGEQRKKNGSQKEGDDKNIATTSSKSDDDDVTLISATSECHHVDSSYSEWLVDTSVSYHCVPVREYFMNYETGDFGSLRWVTRAQQALLD</sequence>
<feature type="compositionally biased region" description="Basic and acidic residues" evidence="1">
    <location>
        <begin position="142"/>
        <end position="154"/>
    </location>
</feature>
<reference evidence="2" key="1">
    <citation type="submission" date="2022-07" db="EMBL/GenBank/DDBJ databases">
        <authorList>
            <person name="Macas J."/>
            <person name="Novak P."/>
            <person name="Neumann P."/>
        </authorList>
    </citation>
    <scope>NUCLEOTIDE SEQUENCE</scope>
</reference>
<dbReference type="EMBL" id="CAMAPE010000006">
    <property type="protein sequence ID" value="CAH9071013.1"/>
    <property type="molecule type" value="Genomic_DNA"/>
</dbReference>
<evidence type="ECO:0000256" key="1">
    <source>
        <dbReference type="SAM" id="MobiDB-lite"/>
    </source>
</evidence>